<dbReference type="RefSeq" id="WP_231461991.1">
    <property type="nucleotide sequence ID" value="NZ_JAJOHW010000054.1"/>
</dbReference>
<feature type="transmembrane region" description="Helical" evidence="1">
    <location>
        <begin position="58"/>
        <end position="79"/>
    </location>
</feature>
<gene>
    <name evidence="2" type="ORF">ACFO0R_22255</name>
</gene>
<dbReference type="EMBL" id="JBHSEK010000026">
    <property type="protein sequence ID" value="MFC4492342.1"/>
    <property type="molecule type" value="Genomic_DNA"/>
</dbReference>
<accession>A0ABV8ZZE2</accession>
<keyword evidence="3" id="KW-1185">Reference proteome</keyword>
<keyword evidence="1" id="KW-1133">Transmembrane helix</keyword>
<evidence type="ECO:0000313" key="2">
    <source>
        <dbReference type="EMBL" id="MFC4492342.1"/>
    </source>
</evidence>
<dbReference type="Proteomes" id="UP001595999">
    <property type="component" value="Unassembled WGS sequence"/>
</dbReference>
<keyword evidence="1" id="KW-0472">Membrane</keyword>
<evidence type="ECO:0000313" key="3">
    <source>
        <dbReference type="Proteomes" id="UP001595999"/>
    </source>
</evidence>
<evidence type="ECO:0000256" key="1">
    <source>
        <dbReference type="SAM" id="Phobius"/>
    </source>
</evidence>
<name>A0ABV8ZZE2_9NEIS</name>
<protein>
    <submittedName>
        <fullName evidence="2">Uncharacterized protein</fullName>
    </submittedName>
</protein>
<comment type="caution">
    <text evidence="2">The sequence shown here is derived from an EMBL/GenBank/DDBJ whole genome shotgun (WGS) entry which is preliminary data.</text>
</comment>
<sequence>MSKVLIDVVFLGLILLSLSLHCTHYHCCFLKEKSGGRPFSTGSDLHALQRERQAMDDVFYGLTAYLLGFFSCYFLIKLVMADKRKKRARAFSIAAASDAENQSMSPSRLIEPFYYDYVSQALSVAKRDILNEAVGKVDAIWARQALEGKNSLQLKVFDGAEYYALEGHLCIPQSLHQEILGIYRQKGFAVEYRVEAGADCAVMTFKPREQTRTAERAGV</sequence>
<organism evidence="2 3">
    <name type="scientific">Chromobacterium aquaticum</name>
    <dbReference type="NCBI Taxonomy" id="467180"/>
    <lineage>
        <taxon>Bacteria</taxon>
        <taxon>Pseudomonadati</taxon>
        <taxon>Pseudomonadota</taxon>
        <taxon>Betaproteobacteria</taxon>
        <taxon>Neisseriales</taxon>
        <taxon>Chromobacteriaceae</taxon>
        <taxon>Chromobacterium</taxon>
    </lineage>
</organism>
<proteinExistence type="predicted"/>
<reference evidence="3" key="1">
    <citation type="journal article" date="2019" name="Int. J. Syst. Evol. Microbiol.">
        <title>The Global Catalogue of Microorganisms (GCM) 10K type strain sequencing project: providing services to taxonomists for standard genome sequencing and annotation.</title>
        <authorList>
            <consortium name="The Broad Institute Genomics Platform"/>
            <consortium name="The Broad Institute Genome Sequencing Center for Infectious Disease"/>
            <person name="Wu L."/>
            <person name="Ma J."/>
        </authorList>
    </citation>
    <scope>NUCLEOTIDE SEQUENCE [LARGE SCALE GENOMIC DNA]</scope>
    <source>
        <strain evidence="3">CGMCC 4.7608</strain>
    </source>
</reference>
<keyword evidence="1" id="KW-0812">Transmembrane</keyword>